<dbReference type="PANTHER" id="PTHR19818:SF139">
    <property type="entry name" value="PAIR-RULE PROTEIN ODD-PAIRED"/>
    <property type="match status" value="1"/>
</dbReference>
<dbReference type="Gene3D" id="3.30.160.60">
    <property type="entry name" value="Classic Zinc Finger"/>
    <property type="match status" value="3"/>
</dbReference>
<dbReference type="GO" id="GO:0008270">
    <property type="term" value="F:zinc ion binding"/>
    <property type="evidence" value="ECO:0007669"/>
    <property type="project" value="UniProtKB-KW"/>
</dbReference>
<dbReference type="PROSITE" id="PS50157">
    <property type="entry name" value="ZINC_FINGER_C2H2_2"/>
    <property type="match status" value="3"/>
</dbReference>
<sequence length="514" mass="56336">MIQLVDSIRRKTLSQVAEAETCTEKNVHELTGVRLPLQPYTGGHAVFMYSTAADGNVTLQLKEPDDLDRSSLAAMLARLQDDASFSISYQDTDILSDGSIDVLLGTGTGNVQTQGGNEAVTATFDLFDSSNGPDLTLSPQTFTNSTEAFINDNSNSLGVPADNEAVSSTDEKKHAGTTTEVVKLTVKRARPKAASPNRQGPQQCQVCSKVFGNASALAKHKLTHSDERKYVCTMCGKAFKRQDHLNGHMLTHRNKKPYECKAEGCGKSYCDARSLRRHTENHHSSNASNTTMSPAQGAASGDAASPHGSSCIQYAPPPSTPGGKSQLQQLLATEPAANGGSNDGLTKQQLDLIHHIMEQSQRQSHSVTKSNSKSSTKQVTKSSSIKAQRVWTSTFVEGAVQELNTTDIEEHLLSRNEELTNEELIGMLEKNDEDEVDNDDDVLPPKRFKMDALDRDFSLSQEIDAILVENDPVMERSVRFKRQIEEAISPYRELYNSLKSKNKQTSIISYLKRD</sequence>
<feature type="domain" description="C2H2-type" evidence="9">
    <location>
        <begin position="202"/>
        <end position="229"/>
    </location>
</feature>
<dbReference type="SUPFAM" id="SSF57667">
    <property type="entry name" value="beta-beta-alpha zinc fingers"/>
    <property type="match status" value="2"/>
</dbReference>
<comment type="caution">
    <text evidence="10">The sequence shown here is derived from an EMBL/GenBank/DDBJ whole genome shotgun (WGS) entry which is preliminary data.</text>
</comment>
<feature type="region of interest" description="Disordered" evidence="8">
    <location>
        <begin position="276"/>
        <end position="328"/>
    </location>
</feature>
<evidence type="ECO:0000313" key="10">
    <source>
        <dbReference type="EMBL" id="KAK9744070.1"/>
    </source>
</evidence>
<reference evidence="10 11" key="1">
    <citation type="journal article" date="2024" name="BMC Genomics">
        <title>De novo assembly and annotation of Popillia japonica's genome with initial clues to its potential as an invasive pest.</title>
        <authorList>
            <person name="Cucini C."/>
            <person name="Boschi S."/>
            <person name="Funari R."/>
            <person name="Cardaioli E."/>
            <person name="Iannotti N."/>
            <person name="Marturano G."/>
            <person name="Paoli F."/>
            <person name="Bruttini M."/>
            <person name="Carapelli A."/>
            <person name="Frati F."/>
            <person name="Nardi F."/>
        </authorList>
    </citation>
    <scope>NUCLEOTIDE SEQUENCE [LARGE SCALE GENOMIC DNA]</scope>
    <source>
        <strain evidence="10">DMR45628</strain>
    </source>
</reference>
<accession>A0AAW1MD76</accession>
<feature type="domain" description="C2H2-type" evidence="9">
    <location>
        <begin position="230"/>
        <end position="257"/>
    </location>
</feature>
<dbReference type="EMBL" id="JASPKY010000062">
    <property type="protein sequence ID" value="KAK9744070.1"/>
    <property type="molecule type" value="Genomic_DNA"/>
</dbReference>
<keyword evidence="11" id="KW-1185">Reference proteome</keyword>
<dbReference type="GO" id="GO:0000978">
    <property type="term" value="F:RNA polymerase II cis-regulatory region sequence-specific DNA binding"/>
    <property type="evidence" value="ECO:0007669"/>
    <property type="project" value="TreeGrafter"/>
</dbReference>
<evidence type="ECO:0000256" key="5">
    <source>
        <dbReference type="ARBA" id="ARBA00022833"/>
    </source>
</evidence>
<gene>
    <name evidence="10" type="ORF">QE152_g8092</name>
</gene>
<dbReference type="InterPro" id="IPR013087">
    <property type="entry name" value="Znf_C2H2_type"/>
</dbReference>
<evidence type="ECO:0000256" key="4">
    <source>
        <dbReference type="ARBA" id="ARBA00022771"/>
    </source>
</evidence>
<dbReference type="GO" id="GO:0005634">
    <property type="term" value="C:nucleus"/>
    <property type="evidence" value="ECO:0007669"/>
    <property type="project" value="UniProtKB-SubCell"/>
</dbReference>
<evidence type="ECO:0000259" key="9">
    <source>
        <dbReference type="PROSITE" id="PS50157"/>
    </source>
</evidence>
<keyword evidence="6" id="KW-0539">Nucleus</keyword>
<dbReference type="InterPro" id="IPR036236">
    <property type="entry name" value="Znf_C2H2_sf"/>
</dbReference>
<dbReference type="AlphaFoldDB" id="A0AAW1MD76"/>
<dbReference type="PANTHER" id="PTHR19818">
    <property type="entry name" value="ZINC FINGER PROTEIN ZIC AND GLI"/>
    <property type="match status" value="1"/>
</dbReference>
<evidence type="ECO:0000256" key="1">
    <source>
        <dbReference type="ARBA" id="ARBA00004123"/>
    </source>
</evidence>
<feature type="region of interest" description="Disordered" evidence="8">
    <location>
        <begin position="153"/>
        <end position="176"/>
    </location>
</feature>
<feature type="region of interest" description="Disordered" evidence="8">
    <location>
        <begin position="358"/>
        <end position="383"/>
    </location>
</feature>
<keyword evidence="2" id="KW-0479">Metal-binding</keyword>
<dbReference type="GO" id="GO:0045944">
    <property type="term" value="P:positive regulation of transcription by RNA polymerase II"/>
    <property type="evidence" value="ECO:0007669"/>
    <property type="project" value="UniProtKB-ARBA"/>
</dbReference>
<feature type="domain" description="C2H2-type" evidence="9">
    <location>
        <begin position="258"/>
        <end position="287"/>
    </location>
</feature>
<keyword evidence="5" id="KW-0862">Zinc</keyword>
<protein>
    <submittedName>
        <fullName evidence="10">Zinc finger, C2H2 type</fullName>
    </submittedName>
</protein>
<evidence type="ECO:0000256" key="6">
    <source>
        <dbReference type="ARBA" id="ARBA00023242"/>
    </source>
</evidence>
<dbReference type="Proteomes" id="UP001458880">
    <property type="component" value="Unassembled WGS sequence"/>
</dbReference>
<organism evidence="10 11">
    <name type="scientific">Popillia japonica</name>
    <name type="common">Japanese beetle</name>
    <dbReference type="NCBI Taxonomy" id="7064"/>
    <lineage>
        <taxon>Eukaryota</taxon>
        <taxon>Metazoa</taxon>
        <taxon>Ecdysozoa</taxon>
        <taxon>Arthropoda</taxon>
        <taxon>Hexapoda</taxon>
        <taxon>Insecta</taxon>
        <taxon>Pterygota</taxon>
        <taxon>Neoptera</taxon>
        <taxon>Endopterygota</taxon>
        <taxon>Coleoptera</taxon>
        <taxon>Polyphaga</taxon>
        <taxon>Scarabaeiformia</taxon>
        <taxon>Scarabaeidae</taxon>
        <taxon>Rutelinae</taxon>
        <taxon>Popillia</taxon>
    </lineage>
</organism>
<evidence type="ECO:0000256" key="8">
    <source>
        <dbReference type="SAM" id="MobiDB-lite"/>
    </source>
</evidence>
<feature type="compositionally biased region" description="Polar residues" evidence="8">
    <location>
        <begin position="284"/>
        <end position="294"/>
    </location>
</feature>
<dbReference type="FunFam" id="3.30.160.60:FF:000744">
    <property type="entry name" value="zinc finger E-box-binding homeobox 1"/>
    <property type="match status" value="1"/>
</dbReference>
<dbReference type="InterPro" id="IPR050329">
    <property type="entry name" value="GLI_C2H2-zinc-finger"/>
</dbReference>
<dbReference type="FunFam" id="3.30.160.60:FF:000656">
    <property type="entry name" value="Zinc finger protein 541"/>
    <property type="match status" value="1"/>
</dbReference>
<dbReference type="SMART" id="SM00355">
    <property type="entry name" value="ZnF_C2H2"/>
    <property type="match status" value="3"/>
</dbReference>
<dbReference type="Pfam" id="PF00096">
    <property type="entry name" value="zf-C2H2"/>
    <property type="match status" value="3"/>
</dbReference>
<dbReference type="GO" id="GO:0000981">
    <property type="term" value="F:DNA-binding transcription factor activity, RNA polymerase II-specific"/>
    <property type="evidence" value="ECO:0007669"/>
    <property type="project" value="TreeGrafter"/>
</dbReference>
<comment type="subcellular location">
    <subcellularLocation>
        <location evidence="1">Nucleus</location>
    </subcellularLocation>
</comment>
<evidence type="ECO:0000256" key="7">
    <source>
        <dbReference type="PROSITE-ProRule" id="PRU00042"/>
    </source>
</evidence>
<evidence type="ECO:0000313" key="11">
    <source>
        <dbReference type="Proteomes" id="UP001458880"/>
    </source>
</evidence>
<proteinExistence type="predicted"/>
<dbReference type="PROSITE" id="PS00028">
    <property type="entry name" value="ZINC_FINGER_C2H2_1"/>
    <property type="match status" value="3"/>
</dbReference>
<evidence type="ECO:0000256" key="3">
    <source>
        <dbReference type="ARBA" id="ARBA00022737"/>
    </source>
</evidence>
<keyword evidence="4 7" id="KW-0863">Zinc-finger</keyword>
<keyword evidence="3" id="KW-0677">Repeat</keyword>
<feature type="compositionally biased region" description="Low complexity" evidence="8">
    <location>
        <begin position="364"/>
        <end position="383"/>
    </location>
</feature>
<name>A0AAW1MD76_POPJA</name>
<evidence type="ECO:0000256" key="2">
    <source>
        <dbReference type="ARBA" id="ARBA00022723"/>
    </source>
</evidence>